<sequence>MFKSMKTGVLAAILISSAIYAHAQKKITEGSVTYTMDYALTAEQEPMAAQLPSETKVKFNGPISKIEIEQGPATISVFRDLASNTGLLLIDVPVAQWQYAVKQTKEDYDKANAASPKMSDFKATGEKKMIGSYNAEKYTYKDDKGGTYELWATNDVELPTGFSGQEFKDVKGTLLKFTRFQQGVKATLTVKGINEEKVGPLTLEVPKGYEVKTMEEIMALQRGGGE</sequence>
<dbReference type="Proteomes" id="UP000762110">
    <property type="component" value="Unassembled WGS sequence"/>
</dbReference>
<evidence type="ECO:0000313" key="2">
    <source>
        <dbReference type="EMBL" id="NQX30702.1"/>
    </source>
</evidence>
<evidence type="ECO:0008006" key="4">
    <source>
        <dbReference type="Google" id="ProtNLM"/>
    </source>
</evidence>
<protein>
    <recommendedName>
        <fullName evidence="4">DUF4412 domain-containing protein</fullName>
    </recommendedName>
</protein>
<feature type="chain" id="PRO_5045893304" description="DUF4412 domain-containing protein" evidence="1">
    <location>
        <begin position="24"/>
        <end position="226"/>
    </location>
</feature>
<organism evidence="2 3">
    <name type="scientific">Pedobacter boryungensis</name>
    <dbReference type="NCBI Taxonomy" id="869962"/>
    <lineage>
        <taxon>Bacteria</taxon>
        <taxon>Pseudomonadati</taxon>
        <taxon>Bacteroidota</taxon>
        <taxon>Sphingobacteriia</taxon>
        <taxon>Sphingobacteriales</taxon>
        <taxon>Sphingobacteriaceae</taxon>
        <taxon>Pedobacter</taxon>
    </lineage>
</organism>
<evidence type="ECO:0000256" key="1">
    <source>
        <dbReference type="SAM" id="SignalP"/>
    </source>
</evidence>
<dbReference type="EMBL" id="JABMKV010000001">
    <property type="protein sequence ID" value="NQX30702.1"/>
    <property type="molecule type" value="Genomic_DNA"/>
</dbReference>
<keyword evidence="1" id="KW-0732">Signal</keyword>
<reference evidence="2 3" key="1">
    <citation type="submission" date="2020-05" db="EMBL/GenBank/DDBJ databases">
        <title>Description of Pedobacter foliorum sp. nov.</title>
        <authorList>
            <person name="Qi S."/>
            <person name="Carlier A."/>
            <person name="Cnockaert M."/>
            <person name="Vandamme P."/>
        </authorList>
    </citation>
    <scope>NUCLEOTIDE SEQUENCE [LARGE SCALE GENOMIC DNA]</scope>
    <source>
        <strain evidence="2 3">LMG 31300</strain>
    </source>
</reference>
<accession>A0ABX2D9K0</accession>
<evidence type="ECO:0000313" key="3">
    <source>
        <dbReference type="Proteomes" id="UP000762110"/>
    </source>
</evidence>
<proteinExistence type="predicted"/>
<keyword evidence="3" id="KW-1185">Reference proteome</keyword>
<dbReference type="RefSeq" id="WP_173268887.1">
    <property type="nucleotide sequence ID" value="NZ_JABMKV010000001.1"/>
</dbReference>
<feature type="signal peptide" evidence="1">
    <location>
        <begin position="1"/>
        <end position="23"/>
    </location>
</feature>
<gene>
    <name evidence="2" type="ORF">HQN85_03135</name>
</gene>
<comment type="caution">
    <text evidence="2">The sequence shown here is derived from an EMBL/GenBank/DDBJ whole genome shotgun (WGS) entry which is preliminary data.</text>
</comment>
<name>A0ABX2D9K0_9SPHI</name>